<dbReference type="eggNOG" id="ENOG502THJT">
    <property type="taxonomic scope" value="Eukaryota"/>
</dbReference>
<dbReference type="OMA" id="YDNRENQ"/>
<dbReference type="FunCoup" id="E3LVV5">
    <property type="interactions" value="1764"/>
</dbReference>
<feature type="compositionally biased region" description="Low complexity" evidence="1">
    <location>
        <begin position="75"/>
        <end position="92"/>
    </location>
</feature>
<protein>
    <submittedName>
        <fullName evidence="2">Uncharacterized protein</fullName>
    </submittedName>
</protein>
<name>E3LVV5_CAERE</name>
<dbReference type="EMBL" id="DS268416">
    <property type="protein sequence ID" value="EFP12431.1"/>
    <property type="molecule type" value="Genomic_DNA"/>
</dbReference>
<organism evidence="3">
    <name type="scientific">Caenorhabditis remanei</name>
    <name type="common">Caenorhabditis vulgaris</name>
    <dbReference type="NCBI Taxonomy" id="31234"/>
    <lineage>
        <taxon>Eukaryota</taxon>
        <taxon>Metazoa</taxon>
        <taxon>Ecdysozoa</taxon>
        <taxon>Nematoda</taxon>
        <taxon>Chromadorea</taxon>
        <taxon>Rhabditida</taxon>
        <taxon>Rhabditina</taxon>
        <taxon>Rhabditomorpha</taxon>
        <taxon>Rhabditoidea</taxon>
        <taxon>Rhabditidae</taxon>
        <taxon>Peloderinae</taxon>
        <taxon>Caenorhabditis</taxon>
    </lineage>
</organism>
<evidence type="ECO:0000256" key="1">
    <source>
        <dbReference type="SAM" id="MobiDB-lite"/>
    </source>
</evidence>
<dbReference type="AlphaFoldDB" id="E3LVV5"/>
<evidence type="ECO:0000313" key="2">
    <source>
        <dbReference type="EMBL" id="EFP12431.1"/>
    </source>
</evidence>
<dbReference type="HOGENOM" id="CLU_1162046_0_0_1"/>
<dbReference type="InParanoid" id="E3LVV5"/>
<reference evidence="2" key="1">
    <citation type="submission" date="2007-07" db="EMBL/GenBank/DDBJ databases">
        <title>PCAP assembly of the Caenorhabditis remanei genome.</title>
        <authorList>
            <consortium name="The Caenorhabditis remanei Sequencing Consortium"/>
            <person name="Wilson R.K."/>
        </authorList>
    </citation>
    <scope>NUCLEOTIDE SEQUENCE [LARGE SCALE GENOMIC DNA]</scope>
    <source>
        <strain evidence="2">PB4641</strain>
    </source>
</reference>
<gene>
    <name evidence="2" type="ORF">CRE_29591</name>
</gene>
<accession>E3LVV5</accession>
<dbReference type="OrthoDB" id="5828693at2759"/>
<keyword evidence="3" id="KW-1185">Reference proteome</keyword>
<sequence>MNPGDRWNPGWQQFMMNQQRAQAGGNRHPQPQQLNQFGQQPRQNIELVSQFLHKIKLDMFRRNVQQRRNNAPPFVQNQNRRVHNRPNNNHNNAARREHRNPTREVLTRDDLERIETVSRKNYHTRTALEYNDREDQCWLNILNEIDEKSRQFTTAQNHNGGDILLPSEENICSNLRIENQNEVIMATRELLRNYGATEQELNGALKNLEIHLRTNALEYSFIEGISAELISNARKLTSEINELDDILRRIDKIRLQK</sequence>
<feature type="region of interest" description="Disordered" evidence="1">
    <location>
        <begin position="75"/>
        <end position="105"/>
    </location>
</feature>
<proteinExistence type="predicted"/>
<evidence type="ECO:0000313" key="3">
    <source>
        <dbReference type="Proteomes" id="UP000008281"/>
    </source>
</evidence>
<dbReference type="Proteomes" id="UP000008281">
    <property type="component" value="Unassembled WGS sequence"/>
</dbReference>